<evidence type="ECO:0000313" key="3">
    <source>
        <dbReference type="Proteomes" id="UP000230215"/>
    </source>
</evidence>
<sequence>FDIVLCVGYKAEQIKKYFGDGKNFGVEIKYSSDKKKLLGTGGALKKAENLLEDSFLVMWGDSYLPFNFQKAIKFFKKSNKPGMMIVFKNLNKYEPSNVEVKNNLVKSYSKKRKTKKMKYIDYGISIYRKEVLKHLPKNQICDLTKLQQALIKKRQLLAYPAEKRFYQIGSPDGLEELKNYIKRKTKL</sequence>
<feature type="non-terminal residue" evidence="2">
    <location>
        <position position="1"/>
    </location>
</feature>
<name>A0A2M7H1R3_9BACT</name>
<gene>
    <name evidence="2" type="ORF">COW25_00590</name>
</gene>
<proteinExistence type="predicted"/>
<organism evidence="2 3">
    <name type="scientific">Candidatus Nealsonbacteria bacterium CG15_BIG_FIL_POST_REV_8_21_14_020_37_12</name>
    <dbReference type="NCBI Taxonomy" id="1974716"/>
    <lineage>
        <taxon>Bacteria</taxon>
        <taxon>Candidatus Nealsoniibacteriota</taxon>
    </lineage>
</organism>
<accession>A0A2M7H1R3</accession>
<dbReference type="PANTHER" id="PTHR22572">
    <property type="entry name" value="SUGAR-1-PHOSPHATE GUANYL TRANSFERASE"/>
    <property type="match status" value="1"/>
</dbReference>
<comment type="caution">
    <text evidence="2">The sequence shown here is derived from an EMBL/GenBank/DDBJ whole genome shotgun (WGS) entry which is preliminary data.</text>
</comment>
<dbReference type="Gene3D" id="3.90.550.10">
    <property type="entry name" value="Spore Coat Polysaccharide Biosynthesis Protein SpsA, Chain A"/>
    <property type="match status" value="1"/>
</dbReference>
<feature type="domain" description="Nucleotidyl transferase" evidence="1">
    <location>
        <begin position="3"/>
        <end position="180"/>
    </location>
</feature>
<reference evidence="3" key="1">
    <citation type="submission" date="2017-09" db="EMBL/GenBank/DDBJ databases">
        <title>Depth-based differentiation of microbial function through sediment-hosted aquifers and enrichment of novel symbionts in the deep terrestrial subsurface.</title>
        <authorList>
            <person name="Probst A.J."/>
            <person name="Ladd B."/>
            <person name="Jarett J.K."/>
            <person name="Geller-Mcgrath D.E."/>
            <person name="Sieber C.M.K."/>
            <person name="Emerson J.B."/>
            <person name="Anantharaman K."/>
            <person name="Thomas B.C."/>
            <person name="Malmstrom R."/>
            <person name="Stieglmeier M."/>
            <person name="Klingl A."/>
            <person name="Woyke T."/>
            <person name="Ryan C.M."/>
            <person name="Banfield J.F."/>
        </authorList>
    </citation>
    <scope>NUCLEOTIDE SEQUENCE [LARGE SCALE GENOMIC DNA]</scope>
</reference>
<dbReference type="InterPro" id="IPR029044">
    <property type="entry name" value="Nucleotide-diphossugar_trans"/>
</dbReference>
<dbReference type="GO" id="GO:0016740">
    <property type="term" value="F:transferase activity"/>
    <property type="evidence" value="ECO:0007669"/>
    <property type="project" value="UniProtKB-KW"/>
</dbReference>
<evidence type="ECO:0000313" key="2">
    <source>
        <dbReference type="EMBL" id="PIW35227.1"/>
    </source>
</evidence>
<protein>
    <submittedName>
        <fullName evidence="2">Nucleotidyl transferase</fullName>
    </submittedName>
</protein>
<dbReference type="Proteomes" id="UP000230215">
    <property type="component" value="Unassembled WGS sequence"/>
</dbReference>
<dbReference type="Pfam" id="PF00483">
    <property type="entry name" value="NTP_transferase"/>
    <property type="match status" value="1"/>
</dbReference>
<keyword evidence="2" id="KW-0808">Transferase</keyword>
<dbReference type="AlphaFoldDB" id="A0A2M7H1R3"/>
<dbReference type="InterPro" id="IPR005835">
    <property type="entry name" value="NTP_transferase_dom"/>
</dbReference>
<evidence type="ECO:0000259" key="1">
    <source>
        <dbReference type="Pfam" id="PF00483"/>
    </source>
</evidence>
<dbReference type="EMBL" id="PFGB01000019">
    <property type="protein sequence ID" value="PIW35227.1"/>
    <property type="molecule type" value="Genomic_DNA"/>
</dbReference>
<dbReference type="InterPro" id="IPR050486">
    <property type="entry name" value="Mannose-1P_guanyltransferase"/>
</dbReference>
<dbReference type="SUPFAM" id="SSF53448">
    <property type="entry name" value="Nucleotide-diphospho-sugar transferases"/>
    <property type="match status" value="1"/>
</dbReference>